<dbReference type="GO" id="GO:0003700">
    <property type="term" value="F:DNA-binding transcription factor activity"/>
    <property type="evidence" value="ECO:0007669"/>
    <property type="project" value="InterPro"/>
</dbReference>
<dbReference type="Gene3D" id="1.10.10.10">
    <property type="entry name" value="Winged helix-like DNA-binding domain superfamily/Winged helix DNA-binding domain"/>
    <property type="match status" value="1"/>
</dbReference>
<dbReference type="PROSITE" id="PS52050">
    <property type="entry name" value="WYL"/>
    <property type="match status" value="1"/>
</dbReference>
<dbReference type="Pfam" id="PF25583">
    <property type="entry name" value="WCX"/>
    <property type="match status" value="1"/>
</dbReference>
<dbReference type="InterPro" id="IPR051534">
    <property type="entry name" value="CBASS_pafABC_assoc_protein"/>
</dbReference>
<dbReference type="InterPro" id="IPR028349">
    <property type="entry name" value="PafC-like"/>
</dbReference>
<comment type="caution">
    <text evidence="4">The sequence shown here is derived from an EMBL/GenBank/DDBJ whole genome shotgun (WGS) entry which is preliminary data.</text>
</comment>
<dbReference type="InterPro" id="IPR036390">
    <property type="entry name" value="WH_DNA-bd_sf"/>
</dbReference>
<accession>A0A5D0CX03</accession>
<dbReference type="InterPro" id="IPR036388">
    <property type="entry name" value="WH-like_DNA-bd_sf"/>
</dbReference>
<keyword evidence="1" id="KW-0805">Transcription regulation</keyword>
<dbReference type="InterPro" id="IPR001034">
    <property type="entry name" value="DeoR_HTH"/>
</dbReference>
<dbReference type="EMBL" id="VSDO01000001">
    <property type="protein sequence ID" value="TYA14461.1"/>
    <property type="molecule type" value="Genomic_DNA"/>
</dbReference>
<dbReference type="InterPro" id="IPR013196">
    <property type="entry name" value="HTH_11"/>
</dbReference>
<dbReference type="Proteomes" id="UP000325218">
    <property type="component" value="Unassembled WGS sequence"/>
</dbReference>
<protein>
    <submittedName>
        <fullName evidence="4">YafY family transcriptional regulator</fullName>
    </submittedName>
</protein>
<evidence type="ECO:0000313" key="5">
    <source>
        <dbReference type="Proteomes" id="UP000325218"/>
    </source>
</evidence>
<dbReference type="SUPFAM" id="SSF46785">
    <property type="entry name" value="Winged helix' DNA-binding domain"/>
    <property type="match status" value="1"/>
</dbReference>
<evidence type="ECO:0000256" key="2">
    <source>
        <dbReference type="ARBA" id="ARBA00023163"/>
    </source>
</evidence>
<dbReference type="PIRSF" id="PIRSF016838">
    <property type="entry name" value="PafC"/>
    <property type="match status" value="1"/>
</dbReference>
<keyword evidence="2" id="KW-0804">Transcription</keyword>
<proteinExistence type="predicted"/>
<reference evidence="4 5" key="1">
    <citation type="submission" date="2019-08" db="EMBL/GenBank/DDBJ databases">
        <title>Genome sequencing of Paenibacillus faecis DSM 23593(T).</title>
        <authorList>
            <person name="Kook J.-K."/>
            <person name="Park S.-N."/>
            <person name="Lim Y.K."/>
        </authorList>
    </citation>
    <scope>NUCLEOTIDE SEQUENCE [LARGE SCALE GENOMIC DNA]</scope>
    <source>
        <strain evidence="4 5">DSM 23593</strain>
    </source>
</reference>
<feature type="domain" description="HTH deoR-type" evidence="3">
    <location>
        <begin position="2"/>
        <end position="57"/>
    </location>
</feature>
<gene>
    <name evidence="4" type="ORF">FRY98_01880</name>
</gene>
<evidence type="ECO:0000256" key="1">
    <source>
        <dbReference type="ARBA" id="ARBA00023015"/>
    </source>
</evidence>
<evidence type="ECO:0000313" key="4">
    <source>
        <dbReference type="EMBL" id="TYA14461.1"/>
    </source>
</evidence>
<dbReference type="OrthoDB" id="9815009at2"/>
<dbReference type="PANTHER" id="PTHR34580">
    <property type="match status" value="1"/>
</dbReference>
<sequence length="305" mass="34796">MKLDRMFGITMELMTRNRVTAAELAARFEVSVRTIYRDIDLINQAGIPIVSYTGTDGGFELMDGFFLTRQHFSIDDFSVIYSLLKGLEAALGGSYTTLARKLTSLQPALKNGGDDRHNIILEWSTNDSEKTVVQQLLPAIRQNLRISFSYVTALGTETARTVEPLQLFWEQGAWYLKGFCQLRRANRLFRISRISGLQVTEEKFTARHEKPEEEEKNRPQGMEVHLRFTPSARLRAMEQFPREYVMRDGHLEVKTVCYTKDYALSIVLSYGTEVTILSPDSLKEDLLQKIKEIGSLYSNVGGMDE</sequence>
<keyword evidence="5" id="KW-1185">Reference proteome</keyword>
<dbReference type="AlphaFoldDB" id="A0A5D0CX03"/>
<organism evidence="4 5">
    <name type="scientific">Paenibacillus faecis</name>
    <dbReference type="NCBI Taxonomy" id="862114"/>
    <lineage>
        <taxon>Bacteria</taxon>
        <taxon>Bacillati</taxon>
        <taxon>Bacillota</taxon>
        <taxon>Bacilli</taxon>
        <taxon>Bacillales</taxon>
        <taxon>Paenibacillaceae</taxon>
        <taxon>Paenibacillus</taxon>
    </lineage>
</organism>
<name>A0A5D0CX03_9BACL</name>
<dbReference type="PROSITE" id="PS51000">
    <property type="entry name" value="HTH_DEOR_2"/>
    <property type="match status" value="1"/>
</dbReference>
<dbReference type="InterPro" id="IPR057727">
    <property type="entry name" value="WCX_dom"/>
</dbReference>
<dbReference type="RefSeq" id="WP_148450044.1">
    <property type="nucleotide sequence ID" value="NZ_VSDO01000001.1"/>
</dbReference>
<dbReference type="Pfam" id="PF13280">
    <property type="entry name" value="WYL"/>
    <property type="match status" value="1"/>
</dbReference>
<dbReference type="PANTHER" id="PTHR34580:SF1">
    <property type="entry name" value="PROTEIN PAFC"/>
    <property type="match status" value="1"/>
</dbReference>
<evidence type="ECO:0000259" key="3">
    <source>
        <dbReference type="PROSITE" id="PS51000"/>
    </source>
</evidence>
<dbReference type="Pfam" id="PF08279">
    <property type="entry name" value="HTH_11"/>
    <property type="match status" value="1"/>
</dbReference>
<dbReference type="InterPro" id="IPR026881">
    <property type="entry name" value="WYL_dom"/>
</dbReference>